<dbReference type="AlphaFoldDB" id="A0A6N3FMV6"/>
<dbReference type="RefSeq" id="WP_138342300.1">
    <property type="nucleotide sequence ID" value="NZ_CACRUE010000045.1"/>
</dbReference>
<feature type="domain" description="PPM-type phosphatase" evidence="1">
    <location>
        <begin position="11"/>
        <end position="225"/>
    </location>
</feature>
<dbReference type="EMBL" id="CACRUE010000045">
    <property type="protein sequence ID" value="VYU53169.1"/>
    <property type="molecule type" value="Genomic_DNA"/>
</dbReference>
<dbReference type="Pfam" id="PF13672">
    <property type="entry name" value="PP2C_2"/>
    <property type="match status" value="1"/>
</dbReference>
<dbReference type="InterPro" id="IPR036457">
    <property type="entry name" value="PPM-type-like_dom_sf"/>
</dbReference>
<sequence length="256" mass="30493">MEVNIFGEGAVGYKNIVKSSSSQDFFLYKKYKNYAVCTVADGHSMDVFKYSHIGSYLACQSVFEILKTYKLNEDIEKGEQNFICDLKNKKVQNDIKNKWRDLVYREFYKRNYKVYKLDYMLFGTTLSFVIFLKEYIVFFNLGDSTILIKEDKDYVNVFKNNNFKFVNSLALYNCEEKMQYSILKMNKDFKLVISTDGFINSFETYHKLKSELDRTFQILEKDIFSNRYLRNIYKKHLSNISKYGSKDDISIIYIYN</sequence>
<reference evidence="2" key="1">
    <citation type="submission" date="2019-11" db="EMBL/GenBank/DDBJ databases">
        <authorList>
            <person name="Feng L."/>
        </authorList>
    </citation>
    <scope>NUCLEOTIDE SEQUENCE</scope>
    <source>
        <strain evidence="2">IbartlettiiLFYP30</strain>
    </source>
</reference>
<evidence type="ECO:0000259" key="1">
    <source>
        <dbReference type="Pfam" id="PF13672"/>
    </source>
</evidence>
<protein>
    <recommendedName>
        <fullName evidence="1">PPM-type phosphatase domain-containing protein</fullName>
    </recommendedName>
</protein>
<dbReference type="Gene3D" id="3.60.40.10">
    <property type="entry name" value="PPM-type phosphatase domain"/>
    <property type="match status" value="1"/>
</dbReference>
<proteinExistence type="predicted"/>
<evidence type="ECO:0000313" key="2">
    <source>
        <dbReference type="EMBL" id="VYU53169.1"/>
    </source>
</evidence>
<accession>A0A6N3FMV6</accession>
<gene>
    <name evidence="2" type="ORF">IBLFYP30_00474</name>
</gene>
<organism evidence="2">
    <name type="scientific">Intestinibacter bartlettii</name>
    <dbReference type="NCBI Taxonomy" id="261299"/>
    <lineage>
        <taxon>Bacteria</taxon>
        <taxon>Bacillati</taxon>
        <taxon>Bacillota</taxon>
        <taxon>Clostridia</taxon>
        <taxon>Peptostreptococcales</taxon>
        <taxon>Peptostreptococcaceae</taxon>
        <taxon>Intestinibacter</taxon>
    </lineage>
</organism>
<dbReference type="InterPro" id="IPR001932">
    <property type="entry name" value="PPM-type_phosphatase-like_dom"/>
</dbReference>
<dbReference type="SUPFAM" id="SSF81606">
    <property type="entry name" value="PP2C-like"/>
    <property type="match status" value="1"/>
</dbReference>
<name>A0A6N3FMV6_9FIRM</name>